<comment type="subcellular location">
    <subcellularLocation>
        <location evidence="1">Nucleus</location>
        <location evidence="1">Nucleolus</location>
    </subcellularLocation>
</comment>
<dbReference type="Pfam" id="PF23097">
    <property type="entry name" value="NOL10_2nd"/>
    <property type="match status" value="1"/>
</dbReference>
<sequence length="690" mass="79377">MQVQSSSGEVVYNLTVGKTLPEWISEAKQRSLRKNEEFRSRIELIQDLYFANSCQRVKYSPDGEWLVATGTYPPTVKVYSLKDLSISFERRLDSLVTQFQVLSDDYSKMVFLRNDRYLEFHAKFGKYHTIRVPKAGRDMMYDYSSCDLIVAGAGSDIFRLNLESGTFLKPMTSSCSSINACGIDPQHGLYMFGGDDGIVEFWDPRSRKPISFLDAAAHVQKLTEGIVTERCEISAVRFNQQSGLTAAIGTSTGQCLIYDLRLSTPVYMRDHNYSTPITDIKFHTSSGYVISSCKKIVKVWSPETNQLFCSIEPSNMDTIEDIAVRDNSGMLFVAGEHKKINVFYIPGLGLAPSWCRFLDNFTEELENDVKKEEIYTDYKFVTREELQDLGFEKLIGTNYLRAYMHGYFIDVRLYNRMKSIANPDEYKEWRKEKIRQKMEEKRASRITIQRRVLPKVNRTFAEGLLNSSIRIKEDNKEDMLKGRFSALFSDPNFTIDPESSTFAFTKNKKNKKGGALADHYDNLEGFQEAEDNEEEEEGDVGSVSSSEEEQVAPAAPVDESEKLVQDLVDIRSAVKERKPVDPWKKKKPERKSKIRHYEARDDANALNPRGNKKQKLESAPFNKRIEVEKIKADKEKSTHVGFGVMSMTYTPQVDKEKREQQKVARMARKERNKDKRDMRSVDPIFRKKLR</sequence>
<proteinExistence type="inferred from homology"/>
<evidence type="ECO:0000259" key="8">
    <source>
        <dbReference type="Pfam" id="PF23097"/>
    </source>
</evidence>
<reference evidence="10" key="1">
    <citation type="journal article" date="2020" name="J. Eukaryot. Microbiol.">
        <title>De novo Sequencing, Assembly and Annotation of the Transcriptome for the Free-Living Testate Amoeba Arcella intermedia.</title>
        <authorList>
            <person name="Ribeiro G.M."/>
            <person name="Porfirio-Sousa A.L."/>
            <person name="Maurer-Alcala X.X."/>
            <person name="Katz L.A."/>
            <person name="Lahr D.J.G."/>
        </authorList>
    </citation>
    <scope>NUCLEOTIDE SEQUENCE</scope>
</reference>
<evidence type="ECO:0000256" key="1">
    <source>
        <dbReference type="ARBA" id="ARBA00004604"/>
    </source>
</evidence>
<organism evidence="10">
    <name type="scientific">Arcella intermedia</name>
    <dbReference type="NCBI Taxonomy" id="1963864"/>
    <lineage>
        <taxon>Eukaryota</taxon>
        <taxon>Amoebozoa</taxon>
        <taxon>Tubulinea</taxon>
        <taxon>Elardia</taxon>
        <taxon>Arcellinida</taxon>
        <taxon>Sphaerothecina</taxon>
        <taxon>Arcellidae</taxon>
        <taxon>Arcella</taxon>
    </lineage>
</organism>
<dbReference type="EMBL" id="GIBP01000982">
    <property type="protein sequence ID" value="NDV29951.1"/>
    <property type="molecule type" value="Transcribed_RNA"/>
</dbReference>
<accession>A0A6B2KZ55</accession>
<dbReference type="GO" id="GO:0000462">
    <property type="term" value="P:maturation of SSU-rRNA from tricistronic rRNA transcript (SSU-rRNA, 5.8S rRNA, LSU-rRNA)"/>
    <property type="evidence" value="ECO:0007669"/>
    <property type="project" value="TreeGrafter"/>
</dbReference>
<protein>
    <submittedName>
        <fullName evidence="10">Uncharacterized protein</fullName>
    </submittedName>
</protein>
<feature type="region of interest" description="Disordered" evidence="6">
    <location>
        <begin position="651"/>
        <end position="690"/>
    </location>
</feature>
<feature type="region of interest" description="Disordered" evidence="6">
    <location>
        <begin position="529"/>
        <end position="560"/>
    </location>
</feature>
<evidence type="ECO:0000256" key="3">
    <source>
        <dbReference type="ARBA" id="ARBA00022574"/>
    </source>
</evidence>
<feature type="compositionally biased region" description="Low complexity" evidence="6">
    <location>
        <begin position="540"/>
        <end position="557"/>
    </location>
</feature>
<dbReference type="PANTHER" id="PTHR14927">
    <property type="entry name" value="NUCLEOLAR PROTEIN 10"/>
    <property type="match status" value="1"/>
</dbReference>
<dbReference type="InterPro" id="IPR015943">
    <property type="entry name" value="WD40/YVTN_repeat-like_dom_sf"/>
</dbReference>
<dbReference type="Pfam" id="PF23098">
    <property type="entry name" value="Beta-prop_NOL10_N"/>
    <property type="match status" value="1"/>
</dbReference>
<dbReference type="InterPro" id="IPR056550">
    <property type="entry name" value="NOL10_2nd"/>
</dbReference>
<dbReference type="InterPro" id="IPR001680">
    <property type="entry name" value="WD40_rpt"/>
</dbReference>
<dbReference type="AlphaFoldDB" id="A0A6B2KZ55"/>
<dbReference type="Gene3D" id="2.130.10.10">
    <property type="entry name" value="YVTN repeat-like/Quinoprotein amine dehydrogenase"/>
    <property type="match status" value="1"/>
</dbReference>
<dbReference type="InterPro" id="IPR036322">
    <property type="entry name" value="WD40_repeat_dom_sf"/>
</dbReference>
<feature type="domain" description="NUC153" evidence="7">
    <location>
        <begin position="483"/>
        <end position="505"/>
    </location>
</feature>
<dbReference type="SMART" id="SM00320">
    <property type="entry name" value="WD40"/>
    <property type="match status" value="5"/>
</dbReference>
<feature type="compositionally biased region" description="Basic and acidic residues" evidence="6">
    <location>
        <begin position="653"/>
        <end position="680"/>
    </location>
</feature>
<dbReference type="InterPro" id="IPR012580">
    <property type="entry name" value="NUC153"/>
</dbReference>
<evidence type="ECO:0000256" key="4">
    <source>
        <dbReference type="ARBA" id="ARBA00022737"/>
    </source>
</evidence>
<evidence type="ECO:0000259" key="9">
    <source>
        <dbReference type="Pfam" id="PF23098"/>
    </source>
</evidence>
<evidence type="ECO:0000256" key="5">
    <source>
        <dbReference type="ARBA" id="ARBA00023242"/>
    </source>
</evidence>
<dbReference type="Pfam" id="PF08159">
    <property type="entry name" value="NUC153"/>
    <property type="match status" value="1"/>
</dbReference>
<evidence type="ECO:0000256" key="2">
    <source>
        <dbReference type="ARBA" id="ARBA00005264"/>
    </source>
</evidence>
<keyword evidence="4" id="KW-0677">Repeat</keyword>
<keyword evidence="5" id="KW-0539">Nucleus</keyword>
<name>A0A6B2KZ55_9EUKA</name>
<evidence type="ECO:0000256" key="6">
    <source>
        <dbReference type="SAM" id="MobiDB-lite"/>
    </source>
</evidence>
<evidence type="ECO:0000313" key="10">
    <source>
        <dbReference type="EMBL" id="NDV29951.1"/>
    </source>
</evidence>
<dbReference type="GO" id="GO:0032040">
    <property type="term" value="C:small-subunit processome"/>
    <property type="evidence" value="ECO:0007669"/>
    <property type="project" value="TreeGrafter"/>
</dbReference>
<dbReference type="GO" id="GO:0030686">
    <property type="term" value="C:90S preribosome"/>
    <property type="evidence" value="ECO:0007669"/>
    <property type="project" value="TreeGrafter"/>
</dbReference>
<dbReference type="InterPro" id="IPR040382">
    <property type="entry name" value="NOL10/Enp2"/>
</dbReference>
<feature type="compositionally biased region" description="Acidic residues" evidence="6">
    <location>
        <begin position="529"/>
        <end position="539"/>
    </location>
</feature>
<dbReference type="InterPro" id="IPR056551">
    <property type="entry name" value="Beta-prop_NOL10_N"/>
</dbReference>
<comment type="similarity">
    <text evidence="2">Belongs to the WD repeat NOL10/ENP2 family.</text>
</comment>
<keyword evidence="3" id="KW-0853">WD repeat</keyword>
<feature type="domain" description="Nucleolar protein 10-like N-terminal" evidence="9">
    <location>
        <begin position="1"/>
        <end position="367"/>
    </location>
</feature>
<dbReference type="SUPFAM" id="SSF50978">
    <property type="entry name" value="WD40 repeat-like"/>
    <property type="match status" value="1"/>
</dbReference>
<dbReference type="PANTHER" id="PTHR14927:SF0">
    <property type="entry name" value="NUCLEOLAR PROTEIN 10"/>
    <property type="match status" value="1"/>
</dbReference>
<feature type="region of interest" description="Disordered" evidence="6">
    <location>
        <begin position="578"/>
        <end position="620"/>
    </location>
</feature>
<feature type="domain" description="Nucleolar protein 10-like second" evidence="8">
    <location>
        <begin position="374"/>
        <end position="422"/>
    </location>
</feature>
<feature type="compositionally biased region" description="Basic residues" evidence="6">
    <location>
        <begin position="584"/>
        <end position="594"/>
    </location>
</feature>
<evidence type="ECO:0000259" key="7">
    <source>
        <dbReference type="Pfam" id="PF08159"/>
    </source>
</evidence>